<dbReference type="AlphaFoldDB" id="A0A9P3G4X7"/>
<comment type="caution">
    <text evidence="1">The sequence shown here is derived from an EMBL/GenBank/DDBJ whole genome shotgun (WGS) entry which is preliminary data.</text>
</comment>
<proteinExistence type="predicted"/>
<dbReference type="Proteomes" id="UP000703269">
    <property type="component" value="Unassembled WGS sequence"/>
</dbReference>
<protein>
    <submittedName>
        <fullName evidence="1">Uncharacterized protein</fullName>
    </submittedName>
</protein>
<organism evidence="1 2">
    <name type="scientific">Phanerochaete sordida</name>
    <dbReference type="NCBI Taxonomy" id="48140"/>
    <lineage>
        <taxon>Eukaryota</taxon>
        <taxon>Fungi</taxon>
        <taxon>Dikarya</taxon>
        <taxon>Basidiomycota</taxon>
        <taxon>Agaricomycotina</taxon>
        <taxon>Agaricomycetes</taxon>
        <taxon>Polyporales</taxon>
        <taxon>Phanerochaetaceae</taxon>
        <taxon>Phanerochaete</taxon>
    </lineage>
</organism>
<reference evidence="1 2" key="1">
    <citation type="submission" date="2021-08" db="EMBL/GenBank/DDBJ databases">
        <title>Draft Genome Sequence of Phanerochaete sordida strain YK-624.</title>
        <authorList>
            <person name="Mori T."/>
            <person name="Dohra H."/>
            <person name="Suzuki T."/>
            <person name="Kawagishi H."/>
            <person name="Hirai H."/>
        </authorList>
    </citation>
    <scope>NUCLEOTIDE SEQUENCE [LARGE SCALE GENOMIC DNA]</scope>
    <source>
        <strain evidence="1 2">YK-624</strain>
    </source>
</reference>
<name>A0A9P3G4X7_9APHY</name>
<keyword evidence="2" id="KW-1185">Reference proteome</keyword>
<gene>
    <name evidence="1" type="ORF">PsYK624_044040</name>
</gene>
<evidence type="ECO:0000313" key="2">
    <source>
        <dbReference type="Proteomes" id="UP000703269"/>
    </source>
</evidence>
<dbReference type="EMBL" id="BPQB01000009">
    <property type="protein sequence ID" value="GJE88321.1"/>
    <property type="molecule type" value="Genomic_DNA"/>
</dbReference>
<accession>A0A9P3G4X7</accession>
<sequence length="275" mass="31084">MPSPTGIAVSWGAAFAFGAYAVVKGSDRPGLSRRMTLLAAWCSAHYVRERNEWRLQHLVRRAYEAPQDTPEKAFWRRVGSLTHDGWGASAFAWRATARNAIADMVANQPAEYEQAARSLANIEHSATTKGDWRYTLNNLYSLLLTSSRESRAFWMLKWLNELEPDEGDSPQILDNAVRQASYMSMIENWENWEQVIYIVSTVGVCVSAVTGELARRRPVLRFSLAMGVCSIAASWTYPLALQHLLETPSRLSRRDWLERLVSRVIADPLAHANDE</sequence>
<evidence type="ECO:0000313" key="1">
    <source>
        <dbReference type="EMBL" id="GJE88321.1"/>
    </source>
</evidence>